<evidence type="ECO:0000313" key="2">
    <source>
        <dbReference type="EMBL" id="OGF67021.1"/>
    </source>
</evidence>
<sequence>MKCLGDYAQLFKALCIDAPLLDKIVNAFSQSQTYLHEKEIKKSEIEKISKRNNLIYVVSGIIFAIFAIVFLVNTNNVSFLTGLIEAVLGFIAGYYCGKAKHNKDN</sequence>
<protein>
    <recommendedName>
        <fullName evidence="4">DUF2335 domain-containing protein</fullName>
    </recommendedName>
</protein>
<proteinExistence type="predicted"/>
<dbReference type="AlphaFoldDB" id="A0A1F5VVC3"/>
<dbReference type="EMBL" id="MFGW01000075">
    <property type="protein sequence ID" value="OGF67021.1"/>
    <property type="molecule type" value="Genomic_DNA"/>
</dbReference>
<feature type="transmembrane region" description="Helical" evidence="1">
    <location>
        <begin position="54"/>
        <end position="72"/>
    </location>
</feature>
<reference evidence="2 3" key="1">
    <citation type="journal article" date="2016" name="Nat. Commun.">
        <title>Thousands of microbial genomes shed light on interconnected biogeochemical processes in an aquifer system.</title>
        <authorList>
            <person name="Anantharaman K."/>
            <person name="Brown C.T."/>
            <person name="Hug L.A."/>
            <person name="Sharon I."/>
            <person name="Castelle C.J."/>
            <person name="Probst A.J."/>
            <person name="Thomas B.C."/>
            <person name="Singh A."/>
            <person name="Wilkins M.J."/>
            <person name="Karaoz U."/>
            <person name="Brodie E.L."/>
            <person name="Williams K.H."/>
            <person name="Hubbard S.S."/>
            <person name="Banfield J.F."/>
        </authorList>
    </citation>
    <scope>NUCLEOTIDE SEQUENCE [LARGE SCALE GENOMIC DNA]</scope>
</reference>
<gene>
    <name evidence="2" type="ORF">A2Y62_05025</name>
</gene>
<comment type="caution">
    <text evidence="2">The sequence shown here is derived from an EMBL/GenBank/DDBJ whole genome shotgun (WGS) entry which is preliminary data.</text>
</comment>
<keyword evidence="1" id="KW-1133">Transmembrane helix</keyword>
<feature type="transmembrane region" description="Helical" evidence="1">
    <location>
        <begin position="78"/>
        <end position="97"/>
    </location>
</feature>
<keyword evidence="1" id="KW-0472">Membrane</keyword>
<evidence type="ECO:0000313" key="3">
    <source>
        <dbReference type="Proteomes" id="UP000178943"/>
    </source>
</evidence>
<evidence type="ECO:0008006" key="4">
    <source>
        <dbReference type="Google" id="ProtNLM"/>
    </source>
</evidence>
<name>A0A1F5VVC3_9BACT</name>
<dbReference type="Proteomes" id="UP000178943">
    <property type="component" value="Unassembled WGS sequence"/>
</dbReference>
<accession>A0A1F5VVC3</accession>
<keyword evidence="1" id="KW-0812">Transmembrane</keyword>
<organism evidence="2 3">
    <name type="scientific">Candidatus Fischerbacteria bacterium RBG_13_37_8</name>
    <dbReference type="NCBI Taxonomy" id="1817863"/>
    <lineage>
        <taxon>Bacteria</taxon>
        <taxon>Candidatus Fischeribacteriota</taxon>
    </lineage>
</organism>
<evidence type="ECO:0000256" key="1">
    <source>
        <dbReference type="SAM" id="Phobius"/>
    </source>
</evidence>